<sequence>MDEDWDTLILLDACRYDMFAERTALEGTLESRISAGSTSEEFLDRNFGSGTFHDTVYVNTNPYLPKLGLDDDGTFHAVIDLLDDWDQDLETVHPETVVEAALDAHRRFPNKRLIVHFMQPHFPFIGETGRRIAAKGWSTEQGDGGGGEQAIDGRTVWQQLRAGTEGTELTHELAWEAYCENLEVVLDHVERLLDGIDGKTVVSADHGNMVGERLRPLPSRRKYGHYYGVYTPELVRVPWHVIESEERREIVAEPPVETGGQTDDVVEERLDALGYR</sequence>
<accession>A0A6B9F7M2</accession>
<proteinExistence type="predicted"/>
<dbReference type="Gene3D" id="3.40.720.10">
    <property type="entry name" value="Alkaline Phosphatase, subunit A"/>
    <property type="match status" value="1"/>
</dbReference>
<protein>
    <recommendedName>
        <fullName evidence="3">Metalloenzyme</fullName>
    </recommendedName>
</protein>
<organism evidence="1 2">
    <name type="scientific">Haloplanus rallus</name>
    <dbReference type="NCBI Taxonomy" id="1816183"/>
    <lineage>
        <taxon>Archaea</taxon>
        <taxon>Methanobacteriati</taxon>
        <taxon>Methanobacteriota</taxon>
        <taxon>Stenosarchaea group</taxon>
        <taxon>Halobacteria</taxon>
        <taxon>Halobacteriales</taxon>
        <taxon>Haloferacaceae</taxon>
        <taxon>Haloplanus</taxon>
    </lineage>
</organism>
<dbReference type="RefSeq" id="WP_157690930.1">
    <property type="nucleotide sequence ID" value="NZ_CP034345.1"/>
</dbReference>
<reference evidence="1 2" key="1">
    <citation type="submission" date="2018-12" db="EMBL/GenBank/DDBJ databases">
        <title>Complete genome sequence of Haloplanus rallus MBLA0036.</title>
        <authorList>
            <person name="Nam Y.-d."/>
            <person name="Kang J."/>
            <person name="Chung W.-H."/>
            <person name="Park Y.S."/>
        </authorList>
    </citation>
    <scope>NUCLEOTIDE SEQUENCE [LARGE SCALE GENOMIC DNA]</scope>
    <source>
        <strain evidence="1 2">MBLA0036</strain>
    </source>
</reference>
<dbReference type="KEGG" id="hra:EI982_17620"/>
<name>A0A6B9F7M2_9EURY</name>
<dbReference type="SUPFAM" id="SSF53649">
    <property type="entry name" value="Alkaline phosphatase-like"/>
    <property type="match status" value="1"/>
</dbReference>
<evidence type="ECO:0008006" key="3">
    <source>
        <dbReference type="Google" id="ProtNLM"/>
    </source>
</evidence>
<evidence type="ECO:0000313" key="1">
    <source>
        <dbReference type="EMBL" id="QGX96466.1"/>
    </source>
</evidence>
<dbReference type="EMBL" id="CP034345">
    <property type="protein sequence ID" value="QGX96466.1"/>
    <property type="molecule type" value="Genomic_DNA"/>
</dbReference>
<keyword evidence="2" id="KW-1185">Reference proteome</keyword>
<dbReference type="GeneID" id="43371403"/>
<dbReference type="InterPro" id="IPR017850">
    <property type="entry name" value="Alkaline_phosphatase_core_sf"/>
</dbReference>
<dbReference type="Proteomes" id="UP000428325">
    <property type="component" value="Chromosome"/>
</dbReference>
<gene>
    <name evidence="1" type="ORF">EI982_17620</name>
</gene>
<evidence type="ECO:0000313" key="2">
    <source>
        <dbReference type="Proteomes" id="UP000428325"/>
    </source>
</evidence>
<dbReference type="AlphaFoldDB" id="A0A6B9F7M2"/>